<evidence type="ECO:0000259" key="1">
    <source>
        <dbReference type="Pfam" id="PF01936"/>
    </source>
</evidence>
<dbReference type="Pfam" id="PF01936">
    <property type="entry name" value="NYN"/>
    <property type="match status" value="1"/>
</dbReference>
<dbReference type="Gene3D" id="3.40.50.1010">
    <property type="entry name" value="5'-nuclease"/>
    <property type="match status" value="1"/>
</dbReference>
<evidence type="ECO:0000313" key="2">
    <source>
        <dbReference type="EMBL" id="MBI5169793.1"/>
    </source>
</evidence>
<dbReference type="GO" id="GO:0004540">
    <property type="term" value="F:RNA nuclease activity"/>
    <property type="evidence" value="ECO:0007669"/>
    <property type="project" value="InterPro"/>
</dbReference>
<dbReference type="CDD" id="cd18722">
    <property type="entry name" value="PIN_NicB-like"/>
    <property type="match status" value="1"/>
</dbReference>
<dbReference type="PANTHER" id="PTHR35458:SF8">
    <property type="entry name" value="SLR0650 PROTEIN"/>
    <property type="match status" value="1"/>
</dbReference>
<dbReference type="Proteomes" id="UP000696931">
    <property type="component" value="Unassembled WGS sequence"/>
</dbReference>
<dbReference type="InterPro" id="IPR021139">
    <property type="entry name" value="NYN"/>
</dbReference>
<organism evidence="2 3">
    <name type="scientific">Eiseniibacteriota bacterium</name>
    <dbReference type="NCBI Taxonomy" id="2212470"/>
    <lineage>
        <taxon>Bacteria</taxon>
        <taxon>Candidatus Eiseniibacteriota</taxon>
    </lineage>
</organism>
<accession>A0A933SG85</accession>
<dbReference type="AlphaFoldDB" id="A0A933SG85"/>
<reference evidence="2" key="1">
    <citation type="submission" date="2020-07" db="EMBL/GenBank/DDBJ databases">
        <title>Huge and variable diversity of episymbiotic CPR bacteria and DPANN archaea in groundwater ecosystems.</title>
        <authorList>
            <person name="He C.Y."/>
            <person name="Keren R."/>
            <person name="Whittaker M."/>
            <person name="Farag I.F."/>
            <person name="Doudna J."/>
            <person name="Cate J.H.D."/>
            <person name="Banfield J.F."/>
        </authorList>
    </citation>
    <scope>NUCLEOTIDE SEQUENCE</scope>
    <source>
        <strain evidence="2">NC_groundwater_1813_Pr3_B-0.1um_71_17</strain>
    </source>
</reference>
<evidence type="ECO:0000313" key="3">
    <source>
        <dbReference type="Proteomes" id="UP000696931"/>
    </source>
</evidence>
<proteinExistence type="predicted"/>
<dbReference type="InterPro" id="IPR047140">
    <property type="entry name" value="LabA"/>
</dbReference>
<protein>
    <submittedName>
        <fullName evidence="2">NYN domain-containing protein</fullName>
    </submittedName>
</protein>
<feature type="domain" description="NYN" evidence="1">
    <location>
        <begin position="74"/>
        <end position="181"/>
    </location>
</feature>
<dbReference type="PANTHER" id="PTHR35458">
    <property type="entry name" value="SLR0755 PROTEIN"/>
    <property type="match status" value="1"/>
</dbReference>
<sequence length="213" mass="23754">MSTRTVFLVDGFNLYHSLCAARLRTGGSSTKWLDLPRLCQGLLSIVGGQAELSRVVLFSALARHREGTSPGTIERHSRYLDAMLALGVEVELGHFKRRPHHCSKCFARTVQYEEKETDVAIATTMLECFFEDRCEAVVLVSGDSDLAPAVRTARRLFPSRRVIAGFPYARHSDELKLAASAHFKLTAEHYGRCQLPTPLMTQSGRLIHKPAGW</sequence>
<comment type="caution">
    <text evidence="2">The sequence shown here is derived from an EMBL/GenBank/DDBJ whole genome shotgun (WGS) entry which is preliminary data.</text>
</comment>
<dbReference type="EMBL" id="JACRIW010000068">
    <property type="protein sequence ID" value="MBI5169793.1"/>
    <property type="molecule type" value="Genomic_DNA"/>
</dbReference>
<name>A0A933SG85_UNCEI</name>
<gene>
    <name evidence="2" type="ORF">HZA61_09920</name>
</gene>